<keyword evidence="1" id="KW-1133">Transmembrane helix</keyword>
<keyword evidence="1" id="KW-0812">Transmembrane</keyword>
<evidence type="ECO:0000256" key="1">
    <source>
        <dbReference type="SAM" id="Phobius"/>
    </source>
</evidence>
<protein>
    <submittedName>
        <fullName evidence="2">Uncharacterized protein</fullName>
    </submittedName>
</protein>
<keyword evidence="1" id="KW-0472">Membrane</keyword>
<sequence>MTERLVIGKTEKFTRRRWAAAVALTVVGGWLGVLTIRDDLGHDSMYLGGFLAILGLLLLGWMLNRKTRKRTLLLGDQAVELRASDGSGWRIALADIERLVLRRSRQADDHHDLPVYAYELRIRLHPGAEPGKQPGLTSTTRGLVQTTPDRFTEAEAWRIQEFARDRLGVPVVASQVPPTVRGEVVRAVPPPPAEAPDRRQVVVFPAGLSTPLGTVYATRPNPRVKRVFATVMGWTALAAVVAMGTFREIAESTALFFTFLGVVIGGVTIPGWVSLLDSEWRARRRRAPELRITATGLLWKYYKPTKYREPQVPYRFELRWAEVSAIQVTTHVVDGSTVRTVEIVPGDDEFAKRHPEMQRLWEAGLQLGEAVPPATGAYRLQTEFAAKAARRLAGAAGLRRPGVLRDHNLTGSGRS</sequence>
<dbReference type="KEGG" id="aab:A4R43_33165"/>
<gene>
    <name evidence="2" type="ORF">A4R43_33165</name>
</gene>
<dbReference type="Proteomes" id="UP000250434">
    <property type="component" value="Chromosome"/>
</dbReference>
<feature type="transmembrane region" description="Helical" evidence="1">
    <location>
        <begin position="43"/>
        <end position="63"/>
    </location>
</feature>
<feature type="transmembrane region" description="Helical" evidence="1">
    <location>
        <begin position="18"/>
        <end position="37"/>
    </location>
</feature>
<name>A0A344LF70_9PSEU</name>
<keyword evidence="3" id="KW-1185">Reference proteome</keyword>
<reference evidence="2 3" key="1">
    <citation type="submission" date="2016-04" db="EMBL/GenBank/DDBJ databases">
        <title>Complete genome sequence and analysis of deep-sea sediment isolate, Amycolatopsis sp. WP1.</title>
        <authorList>
            <person name="Wang H."/>
            <person name="Chen S."/>
            <person name="Wu Q."/>
        </authorList>
    </citation>
    <scope>NUCLEOTIDE SEQUENCE [LARGE SCALE GENOMIC DNA]</scope>
    <source>
        <strain evidence="2 3">WP1</strain>
    </source>
</reference>
<feature type="transmembrane region" description="Helical" evidence="1">
    <location>
        <begin position="227"/>
        <end position="246"/>
    </location>
</feature>
<evidence type="ECO:0000313" key="2">
    <source>
        <dbReference type="EMBL" id="AXB46694.1"/>
    </source>
</evidence>
<dbReference type="AlphaFoldDB" id="A0A344LF70"/>
<accession>A0A344LF70</accession>
<evidence type="ECO:0000313" key="3">
    <source>
        <dbReference type="Proteomes" id="UP000250434"/>
    </source>
</evidence>
<feature type="transmembrane region" description="Helical" evidence="1">
    <location>
        <begin position="252"/>
        <end position="276"/>
    </location>
</feature>
<dbReference type="RefSeq" id="WP_113695760.1">
    <property type="nucleotide sequence ID" value="NZ_CP015163.1"/>
</dbReference>
<dbReference type="OrthoDB" id="3629791at2"/>
<proteinExistence type="predicted"/>
<dbReference type="EMBL" id="CP015163">
    <property type="protein sequence ID" value="AXB46694.1"/>
    <property type="molecule type" value="Genomic_DNA"/>
</dbReference>
<organism evidence="2 3">
    <name type="scientific">Amycolatopsis albispora</name>
    <dbReference type="NCBI Taxonomy" id="1804986"/>
    <lineage>
        <taxon>Bacteria</taxon>
        <taxon>Bacillati</taxon>
        <taxon>Actinomycetota</taxon>
        <taxon>Actinomycetes</taxon>
        <taxon>Pseudonocardiales</taxon>
        <taxon>Pseudonocardiaceae</taxon>
        <taxon>Amycolatopsis</taxon>
    </lineage>
</organism>